<evidence type="ECO:0000313" key="4">
    <source>
        <dbReference type="Proteomes" id="UP000823749"/>
    </source>
</evidence>
<evidence type="ECO:0000256" key="1">
    <source>
        <dbReference type="PROSITE-ProRule" id="PRU00023"/>
    </source>
</evidence>
<dbReference type="InterPro" id="IPR036770">
    <property type="entry name" value="Ankyrin_rpt-contain_sf"/>
</dbReference>
<dbReference type="EMBL" id="JACTNZ010000007">
    <property type="protein sequence ID" value="KAG5542132.1"/>
    <property type="molecule type" value="Genomic_DNA"/>
</dbReference>
<accession>A0AAV6JQN0</accession>
<reference evidence="3" key="1">
    <citation type="submission" date="2020-08" db="EMBL/GenBank/DDBJ databases">
        <title>Plant Genome Project.</title>
        <authorList>
            <person name="Zhang R.-G."/>
        </authorList>
    </citation>
    <scope>NUCLEOTIDE SEQUENCE</scope>
    <source>
        <strain evidence="3">WSP0</strain>
        <tissue evidence="3">Leaf</tissue>
    </source>
</reference>
<keyword evidence="2" id="KW-0812">Transmembrane</keyword>
<keyword evidence="2" id="KW-0472">Membrane</keyword>
<feature type="repeat" description="ANK" evidence="1">
    <location>
        <begin position="76"/>
        <end position="108"/>
    </location>
</feature>
<organism evidence="3 4">
    <name type="scientific">Rhododendron griersonianum</name>
    <dbReference type="NCBI Taxonomy" id="479676"/>
    <lineage>
        <taxon>Eukaryota</taxon>
        <taxon>Viridiplantae</taxon>
        <taxon>Streptophyta</taxon>
        <taxon>Embryophyta</taxon>
        <taxon>Tracheophyta</taxon>
        <taxon>Spermatophyta</taxon>
        <taxon>Magnoliopsida</taxon>
        <taxon>eudicotyledons</taxon>
        <taxon>Gunneridae</taxon>
        <taxon>Pentapetalae</taxon>
        <taxon>asterids</taxon>
        <taxon>Ericales</taxon>
        <taxon>Ericaceae</taxon>
        <taxon>Ericoideae</taxon>
        <taxon>Rhodoreae</taxon>
        <taxon>Rhododendron</taxon>
    </lineage>
</organism>
<dbReference type="InterPro" id="IPR002110">
    <property type="entry name" value="Ankyrin_rpt"/>
</dbReference>
<keyword evidence="1" id="KW-0040">ANK repeat</keyword>
<dbReference type="Gene3D" id="1.25.40.20">
    <property type="entry name" value="Ankyrin repeat-containing domain"/>
    <property type="match status" value="1"/>
</dbReference>
<dbReference type="PROSITE" id="PS50088">
    <property type="entry name" value="ANK_REPEAT"/>
    <property type="match status" value="1"/>
</dbReference>
<feature type="transmembrane region" description="Helical" evidence="2">
    <location>
        <begin position="357"/>
        <end position="374"/>
    </location>
</feature>
<protein>
    <recommendedName>
        <fullName evidence="5">Ankyrin repeat family protein</fullName>
    </recommendedName>
</protein>
<keyword evidence="2" id="KW-1133">Transmembrane helix</keyword>
<proteinExistence type="predicted"/>
<comment type="caution">
    <text evidence="3">The sequence shown here is derived from an EMBL/GenBank/DDBJ whole genome shotgun (WGS) entry which is preliminary data.</text>
</comment>
<dbReference type="Proteomes" id="UP000823749">
    <property type="component" value="Chromosome 7"/>
</dbReference>
<feature type="transmembrane region" description="Helical" evidence="2">
    <location>
        <begin position="327"/>
        <end position="350"/>
    </location>
</feature>
<dbReference type="SUPFAM" id="SSF48403">
    <property type="entry name" value="Ankyrin repeat"/>
    <property type="match status" value="1"/>
</dbReference>
<gene>
    <name evidence="3" type="ORF">RHGRI_021856</name>
</gene>
<name>A0AAV6JQN0_9ERIC</name>
<evidence type="ECO:0008006" key="5">
    <source>
        <dbReference type="Google" id="ProtNLM"/>
    </source>
</evidence>
<feature type="transmembrane region" description="Helical" evidence="2">
    <location>
        <begin position="423"/>
        <end position="441"/>
    </location>
</feature>
<keyword evidence="4" id="KW-1185">Reference proteome</keyword>
<evidence type="ECO:0000256" key="2">
    <source>
        <dbReference type="SAM" id="Phobius"/>
    </source>
</evidence>
<sequence length="565" mass="64162">MAEWGWDVCDDHCISDVIIHDDVEKLRSYMRSPRGTGCLVHPLYRLEFAKNLSMYHAVNIATAMLEGRLGARIDVNEYNLLHHAVWMNDPELVQLFLSHGARTDIRLTKELVMGDNGLLPLAIALDSIRCSEALCNWTLYPRDQSILNLIVTLCDPKMDDALASTKLIVGSSKDVEEEAYYCAMEGKLIDLAVLLIVAREKVLVPLTCPSEDGAGSTRRMTIRQCVKDQIVTLIFEEIKLRREFKPEELTQVQRNIMVMRAIGLLLEVFEKAGSTIDEYRQSQKFKAMREQKEKDEKDLALRLEEAGFKFEAGDFHFSITDWFGNTVFSVFLNCVSYLCTFIDLISVLVLAQVNYYVLLWLNGAYSISIFFFLVDSLNSHDTVGTPIEHLETPSDESSQYFSPPLPLLQQTNVPFSQGVRNSYMLLVVVLFYGSVVPWRYMSSQYPLRTPIKSLEIPSDKSSQFFNLGFPLMQQRDVSSHARKEIPHDGDRLSVSTHPLLKTSVLSSMEKSNNAADQIAESISGSQYCAKVDVQVKKNRTKVIAQNAAKYLSREKLAYIARFIKR</sequence>
<evidence type="ECO:0000313" key="3">
    <source>
        <dbReference type="EMBL" id="KAG5542132.1"/>
    </source>
</evidence>
<dbReference type="AlphaFoldDB" id="A0AAV6JQN0"/>